<dbReference type="Pfam" id="PF16916">
    <property type="entry name" value="ZT_dimer"/>
    <property type="match status" value="1"/>
</dbReference>
<keyword evidence="6 10" id="KW-1133">Transmembrane helix</keyword>
<dbReference type="GeneID" id="56447604"/>
<dbReference type="NCBIfam" id="TIGR01297">
    <property type="entry name" value="CDF"/>
    <property type="match status" value="1"/>
</dbReference>
<feature type="region of interest" description="Disordered" evidence="9">
    <location>
        <begin position="1"/>
        <end position="41"/>
    </location>
</feature>
<evidence type="ECO:0000313" key="13">
    <source>
        <dbReference type="EMBL" id="MDX5949991.1"/>
    </source>
</evidence>
<evidence type="ECO:0000256" key="3">
    <source>
        <dbReference type="ARBA" id="ARBA00022448"/>
    </source>
</evidence>
<feature type="transmembrane region" description="Helical" evidence="10">
    <location>
        <begin position="77"/>
        <end position="98"/>
    </location>
</feature>
<feature type="domain" description="Cation efflux protein transmembrane" evidence="11">
    <location>
        <begin position="54"/>
        <end position="242"/>
    </location>
</feature>
<protein>
    <submittedName>
        <fullName evidence="13">Cation diffusion facilitator family transporter</fullName>
    </submittedName>
</protein>
<accession>A0ABU4NZT2</accession>
<keyword evidence="8 10" id="KW-0472">Membrane</keyword>
<name>A0ABU4NZT2_AZOBR</name>
<dbReference type="Gene3D" id="1.20.1510.10">
    <property type="entry name" value="Cation efflux protein transmembrane domain"/>
    <property type="match status" value="1"/>
</dbReference>
<dbReference type="SUPFAM" id="SSF160240">
    <property type="entry name" value="Cation efflux protein cytoplasmic domain-like"/>
    <property type="match status" value="1"/>
</dbReference>
<keyword evidence="3" id="KW-0813">Transport</keyword>
<dbReference type="PANTHER" id="PTHR11562">
    <property type="entry name" value="CATION EFFLUX PROTEIN/ ZINC TRANSPORTER"/>
    <property type="match status" value="1"/>
</dbReference>
<feature type="domain" description="Cation efflux protein cytoplasmic" evidence="12">
    <location>
        <begin position="246"/>
        <end position="320"/>
    </location>
</feature>
<dbReference type="InterPro" id="IPR058533">
    <property type="entry name" value="Cation_efflux_TM"/>
</dbReference>
<keyword evidence="5" id="KW-0864">Zinc transport</keyword>
<evidence type="ECO:0000256" key="2">
    <source>
        <dbReference type="ARBA" id="ARBA00008873"/>
    </source>
</evidence>
<dbReference type="Pfam" id="PF01545">
    <property type="entry name" value="Cation_efflux"/>
    <property type="match status" value="1"/>
</dbReference>
<keyword evidence="7" id="KW-0406">Ion transport</keyword>
<evidence type="ECO:0000256" key="10">
    <source>
        <dbReference type="SAM" id="Phobius"/>
    </source>
</evidence>
<evidence type="ECO:0000259" key="11">
    <source>
        <dbReference type="Pfam" id="PF01545"/>
    </source>
</evidence>
<proteinExistence type="inferred from homology"/>
<dbReference type="Proteomes" id="UP001277471">
    <property type="component" value="Unassembled WGS sequence"/>
</dbReference>
<evidence type="ECO:0000256" key="8">
    <source>
        <dbReference type="ARBA" id="ARBA00023136"/>
    </source>
</evidence>
<dbReference type="InterPro" id="IPR027469">
    <property type="entry name" value="Cation_efflux_TMD_sf"/>
</dbReference>
<dbReference type="InterPro" id="IPR002524">
    <property type="entry name" value="Cation_efflux"/>
</dbReference>
<evidence type="ECO:0000256" key="7">
    <source>
        <dbReference type="ARBA" id="ARBA00023065"/>
    </source>
</evidence>
<evidence type="ECO:0000259" key="12">
    <source>
        <dbReference type="Pfam" id="PF16916"/>
    </source>
</evidence>
<dbReference type="RefSeq" id="WP_244621325.1">
    <property type="nucleotide sequence ID" value="NZ_CP032342.1"/>
</dbReference>
<evidence type="ECO:0000313" key="14">
    <source>
        <dbReference type="Proteomes" id="UP001277471"/>
    </source>
</evidence>
<comment type="similarity">
    <text evidence="2">Belongs to the cation diffusion facilitator (CDF) transporter (TC 2.A.4) family. SLC30A subfamily.</text>
</comment>
<keyword evidence="4 10" id="KW-0812">Transmembrane</keyword>
<keyword evidence="14" id="KW-1185">Reference proteome</keyword>
<comment type="caution">
    <text evidence="13">The sequence shown here is derived from an EMBL/GenBank/DDBJ whole genome shotgun (WGS) entry which is preliminary data.</text>
</comment>
<feature type="transmembrane region" description="Helical" evidence="10">
    <location>
        <begin position="119"/>
        <end position="137"/>
    </location>
</feature>
<evidence type="ECO:0000256" key="6">
    <source>
        <dbReference type="ARBA" id="ARBA00022989"/>
    </source>
</evidence>
<evidence type="ECO:0000256" key="1">
    <source>
        <dbReference type="ARBA" id="ARBA00004141"/>
    </source>
</evidence>
<dbReference type="InterPro" id="IPR036837">
    <property type="entry name" value="Cation_efflux_CTD_sf"/>
</dbReference>
<feature type="compositionally biased region" description="Basic residues" evidence="9">
    <location>
        <begin position="20"/>
        <end position="29"/>
    </location>
</feature>
<dbReference type="InterPro" id="IPR050681">
    <property type="entry name" value="CDF/SLC30A"/>
</dbReference>
<dbReference type="PANTHER" id="PTHR11562:SF17">
    <property type="entry name" value="RE54080P-RELATED"/>
    <property type="match status" value="1"/>
</dbReference>
<gene>
    <name evidence="13" type="ORF">SIM66_02035</name>
</gene>
<evidence type="ECO:0000256" key="4">
    <source>
        <dbReference type="ARBA" id="ARBA00022692"/>
    </source>
</evidence>
<evidence type="ECO:0000256" key="5">
    <source>
        <dbReference type="ARBA" id="ARBA00022906"/>
    </source>
</evidence>
<dbReference type="EMBL" id="JAWXYC010000001">
    <property type="protein sequence ID" value="MDX5949991.1"/>
    <property type="molecule type" value="Genomic_DNA"/>
</dbReference>
<dbReference type="SUPFAM" id="SSF161111">
    <property type="entry name" value="Cation efflux protein transmembrane domain-like"/>
    <property type="match status" value="1"/>
</dbReference>
<feature type="transmembrane region" description="Helical" evidence="10">
    <location>
        <begin position="51"/>
        <end position="71"/>
    </location>
</feature>
<feature type="transmembrane region" description="Helical" evidence="10">
    <location>
        <begin position="149"/>
        <end position="173"/>
    </location>
</feature>
<sequence length="331" mass="35548">MAHHHSHDQGHDQGHDHGHGHTHGHGHGHGHGEAGHSHDMPTVTESSERKVFWVMLLTGGFMLAEVVGGIVSGSLALLADAGHMLTDFAALALAWFAFRLGRRPADPLRSYGYHRFQVVAAYTNGISLFAIALWIVVEAVGRLFDPVEVMGPQMLVIATLGLLVNILAFWILSRGGDGNLNVRGAAVHVLGDLLGSVGAIAAALIILWTGWMPIDPILSVVVALLILRSAWRITKEAGHILLEGTPPGIDAASVGAALGEVAGVSDVHHVHVWSLNTERFLLTLHAVVEDGADRNRVLRDVNRVLEERFGIRHATVQLEHGGCAHADRGHR</sequence>
<feature type="transmembrane region" description="Helical" evidence="10">
    <location>
        <begin position="214"/>
        <end position="231"/>
    </location>
</feature>
<organism evidence="13 14">
    <name type="scientific">Azospirillum brasilense</name>
    <dbReference type="NCBI Taxonomy" id="192"/>
    <lineage>
        <taxon>Bacteria</taxon>
        <taxon>Pseudomonadati</taxon>
        <taxon>Pseudomonadota</taxon>
        <taxon>Alphaproteobacteria</taxon>
        <taxon>Rhodospirillales</taxon>
        <taxon>Azospirillaceae</taxon>
        <taxon>Azospirillum</taxon>
    </lineage>
</organism>
<comment type="subcellular location">
    <subcellularLocation>
        <location evidence="1">Membrane</location>
        <topology evidence="1">Multi-pass membrane protein</topology>
    </subcellularLocation>
</comment>
<evidence type="ECO:0000256" key="9">
    <source>
        <dbReference type="SAM" id="MobiDB-lite"/>
    </source>
</evidence>
<dbReference type="InterPro" id="IPR027470">
    <property type="entry name" value="Cation_efflux_CTD"/>
</dbReference>
<keyword evidence="5" id="KW-0862">Zinc</keyword>
<reference evidence="13 14" key="1">
    <citation type="submission" date="2023-11" db="EMBL/GenBank/DDBJ databases">
        <title>MicrobeMod: A computational toolkit for identifying prokaryotic methylation and restriction-modification with nanopore sequencing.</title>
        <authorList>
            <person name="Crits-Christoph A."/>
            <person name="Kang S.C."/>
            <person name="Lee H."/>
            <person name="Ostrov N."/>
        </authorList>
    </citation>
    <scope>NUCLEOTIDE SEQUENCE [LARGE SCALE GENOMIC DNA]</scope>
    <source>
        <strain evidence="13 14">ATCC 29145</strain>
    </source>
</reference>
<feature type="compositionally biased region" description="Basic and acidic residues" evidence="9">
    <location>
        <begin position="30"/>
        <end position="39"/>
    </location>
</feature>
<feature type="compositionally biased region" description="Basic and acidic residues" evidence="9">
    <location>
        <begin position="7"/>
        <end position="19"/>
    </location>
</feature>
<feature type="transmembrane region" description="Helical" evidence="10">
    <location>
        <begin position="185"/>
        <end position="208"/>
    </location>
</feature>